<keyword evidence="2" id="KW-1185">Reference proteome</keyword>
<dbReference type="AlphaFoldDB" id="A0A319CS04"/>
<protein>
    <submittedName>
        <fullName evidence="1">Uncharacterized protein</fullName>
    </submittedName>
</protein>
<reference evidence="1 2" key="1">
    <citation type="submission" date="2016-12" db="EMBL/GenBank/DDBJ databases">
        <title>The genomes of Aspergillus section Nigri reveals drivers in fungal speciation.</title>
        <authorList>
            <consortium name="DOE Joint Genome Institute"/>
            <person name="Vesth T.C."/>
            <person name="Nybo J."/>
            <person name="Theobald S."/>
            <person name="Brandl J."/>
            <person name="Frisvad J.C."/>
            <person name="Nielsen K.F."/>
            <person name="Lyhne E.K."/>
            <person name="Kogle M.E."/>
            <person name="Kuo A."/>
            <person name="Riley R."/>
            <person name="Clum A."/>
            <person name="Nolan M."/>
            <person name="Lipzen A."/>
            <person name="Salamov A."/>
            <person name="Henrissat B."/>
            <person name="Wiebenga A."/>
            <person name="De Vries R.P."/>
            <person name="Grigoriev I.V."/>
            <person name="Mortensen U.H."/>
            <person name="Andersen M.R."/>
            <person name="Baker S.E."/>
        </authorList>
    </citation>
    <scope>NUCLEOTIDE SEQUENCE [LARGE SCALE GENOMIC DNA]</scope>
    <source>
        <strain evidence="1 2">CBS 121591</strain>
    </source>
</reference>
<dbReference type="Proteomes" id="UP000248340">
    <property type="component" value="Unassembled WGS sequence"/>
</dbReference>
<dbReference type="GeneID" id="37136692"/>
<name>A0A319CS04_9EURO</name>
<evidence type="ECO:0000313" key="1">
    <source>
        <dbReference type="EMBL" id="PYH87229.1"/>
    </source>
</evidence>
<accession>A0A319CS04</accession>
<sequence length="51" mass="5822">MRETGDWLMGFDEAARFKEQSAVEREGAICAQLQGVRPHDFWLPIQLGDQS</sequence>
<dbReference type="EMBL" id="KZ821674">
    <property type="protein sequence ID" value="PYH87229.1"/>
    <property type="molecule type" value="Genomic_DNA"/>
</dbReference>
<organism evidence="1 2">
    <name type="scientific">Aspergillus uvarum CBS 121591</name>
    <dbReference type="NCBI Taxonomy" id="1448315"/>
    <lineage>
        <taxon>Eukaryota</taxon>
        <taxon>Fungi</taxon>
        <taxon>Dikarya</taxon>
        <taxon>Ascomycota</taxon>
        <taxon>Pezizomycotina</taxon>
        <taxon>Eurotiomycetes</taxon>
        <taxon>Eurotiomycetidae</taxon>
        <taxon>Eurotiales</taxon>
        <taxon>Aspergillaceae</taxon>
        <taxon>Aspergillus</taxon>
        <taxon>Aspergillus subgen. Circumdati</taxon>
    </lineage>
</organism>
<proteinExistence type="predicted"/>
<dbReference type="VEuPathDB" id="FungiDB:BO82DRAFT_349744"/>
<gene>
    <name evidence="1" type="ORF">BO82DRAFT_349744</name>
</gene>
<dbReference type="RefSeq" id="XP_025497429.1">
    <property type="nucleotide sequence ID" value="XM_025633951.1"/>
</dbReference>
<evidence type="ECO:0000313" key="2">
    <source>
        <dbReference type="Proteomes" id="UP000248340"/>
    </source>
</evidence>